<sequence>IILSPLPVCDHGWAMQILWWALPTQSITRQFPNASKPTDQGWFPDTDPEEKDYADNTDAKDDDEDQSKNY</sequence>
<keyword evidence="2" id="KW-1185">Reference proteome</keyword>
<dbReference type="Proteomes" id="UP001165960">
    <property type="component" value="Unassembled WGS sequence"/>
</dbReference>
<proteinExistence type="predicted"/>
<evidence type="ECO:0000313" key="1">
    <source>
        <dbReference type="EMBL" id="KAJ9064855.1"/>
    </source>
</evidence>
<reference evidence="1" key="1">
    <citation type="submission" date="2022-04" db="EMBL/GenBank/DDBJ databases">
        <title>Genome of the entomopathogenic fungus Entomophthora muscae.</title>
        <authorList>
            <person name="Elya C."/>
            <person name="Lovett B.R."/>
            <person name="Lee E."/>
            <person name="Macias A.M."/>
            <person name="Hajek A.E."/>
            <person name="De Bivort B.L."/>
            <person name="Kasson M.T."/>
            <person name="De Fine Licht H.H."/>
            <person name="Stajich J.E."/>
        </authorList>
    </citation>
    <scope>NUCLEOTIDE SEQUENCE</scope>
    <source>
        <strain evidence="1">Berkeley</strain>
    </source>
</reference>
<name>A0ACC2SR76_9FUNG</name>
<protein>
    <submittedName>
        <fullName evidence="1">Uncharacterized protein</fullName>
    </submittedName>
</protein>
<evidence type="ECO:0000313" key="2">
    <source>
        <dbReference type="Proteomes" id="UP001165960"/>
    </source>
</evidence>
<comment type="caution">
    <text evidence="1">The sequence shown here is derived from an EMBL/GenBank/DDBJ whole genome shotgun (WGS) entry which is preliminary data.</text>
</comment>
<feature type="non-terminal residue" evidence="1">
    <location>
        <position position="1"/>
    </location>
</feature>
<accession>A0ACC2SR76</accession>
<dbReference type="EMBL" id="QTSX02004408">
    <property type="protein sequence ID" value="KAJ9064855.1"/>
    <property type="molecule type" value="Genomic_DNA"/>
</dbReference>
<gene>
    <name evidence="1" type="ORF">DSO57_1025880</name>
</gene>
<organism evidence="1 2">
    <name type="scientific">Entomophthora muscae</name>
    <dbReference type="NCBI Taxonomy" id="34485"/>
    <lineage>
        <taxon>Eukaryota</taxon>
        <taxon>Fungi</taxon>
        <taxon>Fungi incertae sedis</taxon>
        <taxon>Zoopagomycota</taxon>
        <taxon>Entomophthoromycotina</taxon>
        <taxon>Entomophthoromycetes</taxon>
        <taxon>Entomophthorales</taxon>
        <taxon>Entomophthoraceae</taxon>
        <taxon>Entomophthora</taxon>
    </lineage>
</organism>